<dbReference type="Gene3D" id="2.60.120.1440">
    <property type="match status" value="1"/>
</dbReference>
<dbReference type="PANTHER" id="PTHR30273">
    <property type="entry name" value="PERIPLASMIC SIGNAL SENSOR AND SIGMA FACTOR ACTIVATOR FECR-RELATED"/>
    <property type="match status" value="1"/>
</dbReference>
<dbReference type="AlphaFoldDB" id="A0A419W9T1"/>
<accession>A0A419W9T1</accession>
<organism evidence="4 5">
    <name type="scientific">Mangrovibacterium diazotrophicum</name>
    <dbReference type="NCBI Taxonomy" id="1261403"/>
    <lineage>
        <taxon>Bacteria</taxon>
        <taxon>Pseudomonadati</taxon>
        <taxon>Bacteroidota</taxon>
        <taxon>Bacteroidia</taxon>
        <taxon>Marinilabiliales</taxon>
        <taxon>Prolixibacteraceae</taxon>
        <taxon>Mangrovibacterium</taxon>
    </lineage>
</organism>
<feature type="domain" description="Protein FecR C-terminal" evidence="3">
    <location>
        <begin position="262"/>
        <end position="326"/>
    </location>
</feature>
<evidence type="ECO:0000313" key="4">
    <source>
        <dbReference type="EMBL" id="RKD92228.1"/>
    </source>
</evidence>
<dbReference type="PANTHER" id="PTHR30273:SF2">
    <property type="entry name" value="PROTEIN FECR"/>
    <property type="match status" value="1"/>
</dbReference>
<dbReference type="PIRSF" id="PIRSF018266">
    <property type="entry name" value="FecR"/>
    <property type="match status" value="1"/>
</dbReference>
<name>A0A419W9T1_9BACT</name>
<comment type="caution">
    <text evidence="4">The sequence shown here is derived from an EMBL/GenBank/DDBJ whole genome shotgun (WGS) entry which is preliminary data.</text>
</comment>
<keyword evidence="1" id="KW-0472">Membrane</keyword>
<dbReference type="InterPro" id="IPR006860">
    <property type="entry name" value="FecR"/>
</dbReference>
<feature type="transmembrane region" description="Helical" evidence="1">
    <location>
        <begin position="86"/>
        <end position="107"/>
    </location>
</feature>
<feature type="domain" description="FecR protein" evidence="2">
    <location>
        <begin position="125"/>
        <end position="214"/>
    </location>
</feature>
<reference evidence="4 5" key="1">
    <citation type="submission" date="2018-09" db="EMBL/GenBank/DDBJ databases">
        <title>Genomic Encyclopedia of Archaeal and Bacterial Type Strains, Phase II (KMG-II): from individual species to whole genera.</title>
        <authorList>
            <person name="Goeker M."/>
        </authorList>
    </citation>
    <scope>NUCLEOTIDE SEQUENCE [LARGE SCALE GENOMIC DNA]</scope>
    <source>
        <strain evidence="4 5">DSM 27148</strain>
    </source>
</reference>
<dbReference type="GO" id="GO:0016989">
    <property type="term" value="F:sigma factor antagonist activity"/>
    <property type="evidence" value="ECO:0007669"/>
    <property type="project" value="TreeGrafter"/>
</dbReference>
<evidence type="ECO:0000259" key="2">
    <source>
        <dbReference type="Pfam" id="PF04773"/>
    </source>
</evidence>
<protein>
    <submittedName>
        <fullName evidence="4">FecR family protein</fullName>
    </submittedName>
</protein>
<evidence type="ECO:0000256" key="1">
    <source>
        <dbReference type="SAM" id="Phobius"/>
    </source>
</evidence>
<dbReference type="OrthoDB" id="676789at2"/>
<dbReference type="RefSeq" id="WP_120273460.1">
    <property type="nucleotide sequence ID" value="NZ_RAPN01000001.1"/>
</dbReference>
<keyword evidence="5" id="KW-1185">Reference proteome</keyword>
<evidence type="ECO:0000259" key="3">
    <source>
        <dbReference type="Pfam" id="PF16344"/>
    </source>
</evidence>
<sequence length="333" mass="37416">METNRNNTDEKWAALAKHLFDEPTAENSESLAADWDEDELKDIRETARQVDLYFQQKRFSAKEAFTKIDVARNQAATLKPKKTIQFWSRIAAVVAIALFLGGAGYWMSGRNGFNTQKEIASGQNADITEIVLADGSVVTLNYGSTLTYPDEFNGKYREVTLDGEGFFEVQPNPEQPFIIHAGKADIQVLGTSFNVNAYPQNGEVSVVVQTGRVRVSSNELTETGEKVVLIPGEKGVLALNDQVVQKSQNTDVNFLSWKTHSFSFNKTSLKDVIQQLDKVYRVQISTADPDLERLLLTARFDDRPVRFILEVIAMTHGLEIQQTNENEYLLQKN</sequence>
<keyword evidence="1" id="KW-1133">Transmembrane helix</keyword>
<dbReference type="Pfam" id="PF16344">
    <property type="entry name" value="FecR_C"/>
    <property type="match status" value="1"/>
</dbReference>
<keyword evidence="1" id="KW-0812">Transmembrane</keyword>
<dbReference type="EMBL" id="RAPN01000001">
    <property type="protein sequence ID" value="RKD92228.1"/>
    <property type="molecule type" value="Genomic_DNA"/>
</dbReference>
<dbReference type="Gene3D" id="3.55.50.30">
    <property type="match status" value="1"/>
</dbReference>
<gene>
    <name evidence="4" type="ORF">BC643_2598</name>
</gene>
<proteinExistence type="predicted"/>
<dbReference type="Pfam" id="PF04773">
    <property type="entry name" value="FecR"/>
    <property type="match status" value="1"/>
</dbReference>
<dbReference type="InterPro" id="IPR032508">
    <property type="entry name" value="FecR_C"/>
</dbReference>
<evidence type="ECO:0000313" key="5">
    <source>
        <dbReference type="Proteomes" id="UP000283387"/>
    </source>
</evidence>
<dbReference type="Proteomes" id="UP000283387">
    <property type="component" value="Unassembled WGS sequence"/>
</dbReference>
<dbReference type="InterPro" id="IPR012373">
    <property type="entry name" value="Ferrdict_sens_TM"/>
</dbReference>